<evidence type="ECO:0000313" key="2">
    <source>
        <dbReference type="EMBL" id="KGE19225.1"/>
    </source>
</evidence>
<comment type="caution">
    <text evidence="2">The sequence shown here is derived from an EMBL/GenBank/DDBJ whole genome shotgun (WGS) entry which is preliminary data.</text>
</comment>
<reference evidence="2 3" key="1">
    <citation type="submission" date="2014-08" db="EMBL/GenBank/DDBJ databases">
        <authorList>
            <person name="den Bakker H.C."/>
        </authorList>
    </citation>
    <scope>NUCLEOTIDE SEQUENCE [LARGE SCALE GENOMIC DNA]</scope>
    <source>
        <strain evidence="2 3">DSM 18334</strain>
    </source>
</reference>
<dbReference type="RefSeq" id="WP_036649967.1">
    <property type="nucleotide sequence ID" value="NZ_JQCR01000002.1"/>
</dbReference>
<proteinExistence type="predicted"/>
<organism evidence="2 3">
    <name type="scientific">Paenibacillus wynnii</name>
    <dbReference type="NCBI Taxonomy" id="268407"/>
    <lineage>
        <taxon>Bacteria</taxon>
        <taxon>Bacillati</taxon>
        <taxon>Bacillota</taxon>
        <taxon>Bacilli</taxon>
        <taxon>Bacillales</taxon>
        <taxon>Paenibacillaceae</taxon>
        <taxon>Paenibacillus</taxon>
    </lineage>
</organism>
<protein>
    <submittedName>
        <fullName evidence="2">Uncharacterized protein</fullName>
    </submittedName>
</protein>
<dbReference type="OrthoDB" id="2621157at2"/>
<sequence>MKKRFLSIVACFLFLINSAAVSATPKPIDIDSIYTQITEMIKQGATEQEIQEYKKKNGLTNLTKEEVKLDKDGNVIAPTSSSSISIQSLTPDAYTLTIWIDRNDRERSTNYIFTNVKMGSFSVEKYPASYDILSINWSNDVYNYVSWSTGNTNATANYAPWLADADQRSSGTILLNFEDSDPYWANPLSAWATVSVKSGKLGTATSASMKLTHTYDSTASSTSQTGSANWTWGQPLSVGVSYTVNTNTVEKNWSKAATASWTP</sequence>
<accession>A0A098M9J9</accession>
<dbReference type="AlphaFoldDB" id="A0A098M9J9"/>
<keyword evidence="1" id="KW-0732">Signal</keyword>
<dbReference type="eggNOG" id="ENOG5030PBB">
    <property type="taxonomic scope" value="Bacteria"/>
</dbReference>
<dbReference type="EMBL" id="JQCR01000002">
    <property type="protein sequence ID" value="KGE19225.1"/>
    <property type="molecule type" value="Genomic_DNA"/>
</dbReference>
<feature type="signal peptide" evidence="1">
    <location>
        <begin position="1"/>
        <end position="22"/>
    </location>
</feature>
<keyword evidence="3" id="KW-1185">Reference proteome</keyword>
<evidence type="ECO:0000313" key="3">
    <source>
        <dbReference type="Proteomes" id="UP000029734"/>
    </source>
</evidence>
<dbReference type="Proteomes" id="UP000029734">
    <property type="component" value="Unassembled WGS sequence"/>
</dbReference>
<name>A0A098M9J9_9BACL</name>
<reference evidence="2 3" key="2">
    <citation type="submission" date="2014-10" db="EMBL/GenBank/DDBJ databases">
        <title>Comparative genomics of the Paenibacillus odorifer group.</title>
        <authorList>
            <person name="Tsai Y.-C."/>
            <person name="Martin N."/>
            <person name="Korlach J."/>
            <person name="Wiedmann M."/>
        </authorList>
    </citation>
    <scope>NUCLEOTIDE SEQUENCE [LARGE SCALE GENOMIC DNA]</scope>
    <source>
        <strain evidence="2 3">DSM 18334</strain>
    </source>
</reference>
<evidence type="ECO:0000256" key="1">
    <source>
        <dbReference type="SAM" id="SignalP"/>
    </source>
</evidence>
<gene>
    <name evidence="2" type="ORF">PWYN_07570</name>
</gene>
<feature type="chain" id="PRO_5039178099" evidence="1">
    <location>
        <begin position="23"/>
        <end position="263"/>
    </location>
</feature>